<keyword evidence="1" id="KW-0521">NADP</keyword>
<accession>A0A2K0TLH6</accession>
<comment type="caution">
    <text evidence="4">The sequence shown here is derived from an EMBL/GenBank/DDBJ whole genome shotgun (WGS) entry which is preliminary data.</text>
</comment>
<evidence type="ECO:0000256" key="1">
    <source>
        <dbReference type="ARBA" id="ARBA00022857"/>
    </source>
</evidence>
<dbReference type="GO" id="GO:0016491">
    <property type="term" value="F:oxidoreductase activity"/>
    <property type="evidence" value="ECO:0007669"/>
    <property type="project" value="UniProtKB-KW"/>
</dbReference>
<organism evidence="4 5">
    <name type="scientific">Trichoderma gamsii</name>
    <dbReference type="NCBI Taxonomy" id="398673"/>
    <lineage>
        <taxon>Eukaryota</taxon>
        <taxon>Fungi</taxon>
        <taxon>Dikarya</taxon>
        <taxon>Ascomycota</taxon>
        <taxon>Pezizomycotina</taxon>
        <taxon>Sordariomycetes</taxon>
        <taxon>Hypocreomycetidae</taxon>
        <taxon>Hypocreales</taxon>
        <taxon>Hypocreaceae</taxon>
        <taxon>Trichoderma</taxon>
    </lineage>
</organism>
<dbReference type="SUPFAM" id="SSF51735">
    <property type="entry name" value="NAD(P)-binding Rossmann-fold domains"/>
    <property type="match status" value="1"/>
</dbReference>
<gene>
    <name evidence="4" type="ORF">TGAMA5MH_02412</name>
</gene>
<evidence type="ECO:0000259" key="3">
    <source>
        <dbReference type="Pfam" id="PF05368"/>
    </source>
</evidence>
<dbReference type="AlphaFoldDB" id="A0A2K0TLH6"/>
<evidence type="ECO:0000313" key="4">
    <source>
        <dbReference type="EMBL" id="PNP46376.1"/>
    </source>
</evidence>
<feature type="domain" description="NmrA-like" evidence="3">
    <location>
        <begin position="12"/>
        <end position="220"/>
    </location>
</feature>
<dbReference type="Gene3D" id="3.40.50.720">
    <property type="entry name" value="NAD(P)-binding Rossmann-like Domain"/>
    <property type="match status" value="1"/>
</dbReference>
<dbReference type="CDD" id="cd05259">
    <property type="entry name" value="PCBER_SDR_a"/>
    <property type="match status" value="1"/>
</dbReference>
<dbReference type="InterPro" id="IPR045312">
    <property type="entry name" value="PCBER-like"/>
</dbReference>
<dbReference type="PANTHER" id="PTHR47706">
    <property type="entry name" value="NMRA-LIKE FAMILY PROTEIN"/>
    <property type="match status" value="1"/>
</dbReference>
<dbReference type="EMBL" id="MTYH01000016">
    <property type="protein sequence ID" value="PNP46376.1"/>
    <property type="molecule type" value="Genomic_DNA"/>
</dbReference>
<reference evidence="4 5" key="1">
    <citation type="submission" date="2017-02" db="EMBL/GenBank/DDBJ databases">
        <title>Genomes of Trichoderma spp. with biocontrol activity.</title>
        <authorList>
            <person name="Gardiner D."/>
            <person name="Kazan K."/>
            <person name="Vos C."/>
            <person name="Harvey P."/>
        </authorList>
    </citation>
    <scope>NUCLEOTIDE SEQUENCE [LARGE SCALE GENOMIC DNA]</scope>
    <source>
        <strain evidence="4 5">A5MH</strain>
    </source>
</reference>
<protein>
    <recommendedName>
        <fullName evidence="3">NmrA-like domain-containing protein</fullName>
    </recommendedName>
</protein>
<evidence type="ECO:0000313" key="5">
    <source>
        <dbReference type="Proteomes" id="UP000236546"/>
    </source>
</evidence>
<dbReference type="Pfam" id="PF05368">
    <property type="entry name" value="NmrA"/>
    <property type="match status" value="1"/>
</dbReference>
<dbReference type="InterPro" id="IPR036291">
    <property type="entry name" value="NAD(P)-bd_dom_sf"/>
</dbReference>
<proteinExistence type="predicted"/>
<name>A0A2K0TLH6_9HYPO</name>
<dbReference type="PANTHER" id="PTHR47706:SF1">
    <property type="entry name" value="CIPA-LIKE, PUTATIVE (AFU_ORTHOLOGUE AFUA_1G12460)-RELATED"/>
    <property type="match status" value="1"/>
</dbReference>
<dbReference type="InterPro" id="IPR008030">
    <property type="entry name" value="NmrA-like"/>
</dbReference>
<dbReference type="Proteomes" id="UP000236546">
    <property type="component" value="Unassembled WGS sequence"/>
</dbReference>
<dbReference type="InterPro" id="IPR051609">
    <property type="entry name" value="NmrA/Isoflavone_reductase-like"/>
</dbReference>
<evidence type="ECO:0000256" key="2">
    <source>
        <dbReference type="ARBA" id="ARBA00023002"/>
    </source>
</evidence>
<dbReference type="OrthoDB" id="9974981at2759"/>
<keyword evidence="2" id="KW-0560">Oxidoreductase</keyword>
<sequence>MASFKHIALLGKGMLGSAILPQLLEKGFQVTLFTRSKSSIKDLPSGVHVTEVDYSSLSSLTEAMKGKDVVICTITSTAIPEQKVIIDAAVQAGVKRFIPADFGALSTDPSAKDLPIHLSTAQIRQYLAEKAEGGQIEYTVFSNGLFLELIFSFPFVFDYANRKVELIDNGENPFSVTTVASIGKAVANALKNPEGTKNRIIFIHDMTVTQAQLVRLVKKHSSPEPAWTETKLDSAVELQKSLEGFARDGFNLENGAGLLRSALLGGKYASAYKNVDNEQFGLELWTEKDLDTFVASKVQ</sequence>